<dbReference type="eggNOG" id="COG0648">
    <property type="taxonomic scope" value="Bacteria"/>
</dbReference>
<protein>
    <recommendedName>
        <fullName evidence="7">Probable endonuclease 4</fullName>
        <ecNumber evidence="7">3.1.21.2</ecNumber>
    </recommendedName>
    <alternativeName>
        <fullName evidence="7">Endodeoxyribonuclease IV</fullName>
    </alternativeName>
    <alternativeName>
        <fullName evidence="7">Endonuclease IV</fullName>
    </alternativeName>
</protein>
<dbReference type="PROSITE" id="PS00730">
    <property type="entry name" value="AP_NUCLEASE_F2_2"/>
    <property type="match status" value="1"/>
</dbReference>
<dbReference type="InterPro" id="IPR018246">
    <property type="entry name" value="AP_endonuc_F2_Zn_BS"/>
</dbReference>
<dbReference type="GO" id="GO:0008081">
    <property type="term" value="F:phosphoric diester hydrolase activity"/>
    <property type="evidence" value="ECO:0007669"/>
    <property type="project" value="TreeGrafter"/>
</dbReference>
<keyword evidence="3 7" id="KW-0227">DNA damage</keyword>
<dbReference type="GO" id="GO:0003677">
    <property type="term" value="F:DNA binding"/>
    <property type="evidence" value="ECO:0007669"/>
    <property type="project" value="InterPro"/>
</dbReference>
<evidence type="ECO:0000256" key="8">
    <source>
        <dbReference type="SAM" id="MobiDB-lite"/>
    </source>
</evidence>
<reference evidence="11" key="2">
    <citation type="journal article" date="2010" name="Stand. Genomic Sci.">
        <title>Complete genome sequence of Thermaerobacter marianensis type strain (7p75aT).</title>
        <authorList>
            <person name="Han C."/>
            <person name="Gu W."/>
            <person name="Zhang X."/>
            <person name="Lapidus A."/>
            <person name="Nolan M."/>
            <person name="Copeland A."/>
            <person name="Lucas S."/>
            <person name="Glavina Del Rio T."/>
            <person name="Tice H."/>
            <person name="Cheng J."/>
            <person name="Tapia R."/>
            <person name="Goodwin L."/>
            <person name="Pitluck S."/>
            <person name="Pagani I."/>
            <person name="Ivanova N."/>
            <person name="Mavromatis K."/>
            <person name="Mikhailova N."/>
            <person name="Pati A."/>
            <person name="Chen A."/>
            <person name="Palaniappan K."/>
            <person name="Land M."/>
            <person name="Hauser L."/>
            <person name="Chang Y."/>
            <person name="Jeffries C."/>
            <person name="Schneider S."/>
            <person name="Rohde M."/>
            <person name="Goker M."/>
            <person name="Pukall R."/>
            <person name="Woyke T."/>
            <person name="Bristow J."/>
            <person name="Eisen J."/>
            <person name="Markowitz V."/>
            <person name="Hugenholtz P."/>
            <person name="Kyrpides N."/>
            <person name="Klenk H."/>
            <person name="Detter J."/>
        </authorList>
    </citation>
    <scope>NUCLEOTIDE SEQUENCE [LARGE SCALE GENOMIC DNA]</scope>
    <source>
        <strain evidence="11">ATCC 700841 / DSM 12885 / JCM 10246 / 7p75a</strain>
    </source>
</reference>
<dbReference type="EC" id="3.1.21.2" evidence="7"/>
<dbReference type="SUPFAM" id="SSF51658">
    <property type="entry name" value="Xylose isomerase-like"/>
    <property type="match status" value="1"/>
</dbReference>
<comment type="catalytic activity">
    <reaction evidence="7">
        <text>Endonucleolytic cleavage to 5'-phosphooligonucleotide end-products.</text>
        <dbReference type="EC" id="3.1.21.2"/>
    </reaction>
</comment>
<dbReference type="InterPro" id="IPR013022">
    <property type="entry name" value="Xyl_isomerase-like_TIM-brl"/>
</dbReference>
<dbReference type="PROSITE" id="PS00731">
    <property type="entry name" value="AP_NUCLEASE_F2_3"/>
    <property type="match status" value="1"/>
</dbReference>
<dbReference type="SMART" id="SM00518">
    <property type="entry name" value="AP2Ec"/>
    <property type="match status" value="1"/>
</dbReference>
<evidence type="ECO:0000256" key="6">
    <source>
        <dbReference type="ARBA" id="ARBA00023204"/>
    </source>
</evidence>
<dbReference type="GO" id="GO:0006284">
    <property type="term" value="P:base-excision repair"/>
    <property type="evidence" value="ECO:0007669"/>
    <property type="project" value="TreeGrafter"/>
</dbReference>
<keyword evidence="2 7" id="KW-0479">Metal-binding</keyword>
<dbReference type="HAMAP" id="MF_00152">
    <property type="entry name" value="Nfo"/>
    <property type="match status" value="1"/>
</dbReference>
<feature type="binding site" evidence="7">
    <location>
        <position position="205"/>
    </location>
    <ligand>
        <name>Zn(2+)</name>
        <dbReference type="ChEBI" id="CHEBI:29105"/>
        <label>3</label>
    </ligand>
</feature>
<evidence type="ECO:0000256" key="3">
    <source>
        <dbReference type="ARBA" id="ARBA00022763"/>
    </source>
</evidence>
<name>E6SJK5_THEM7</name>
<feature type="domain" description="Xylose isomerase-like TIM barrel" evidence="9">
    <location>
        <begin position="43"/>
        <end position="302"/>
    </location>
</feature>
<dbReference type="GO" id="GO:0008833">
    <property type="term" value="F:deoxyribonuclease IV (phage-T4-induced) activity"/>
    <property type="evidence" value="ECO:0007669"/>
    <property type="project" value="UniProtKB-UniRule"/>
</dbReference>
<dbReference type="InterPro" id="IPR001719">
    <property type="entry name" value="AP_endonuc_2"/>
</dbReference>
<dbReference type="EMBL" id="CP002344">
    <property type="protein sequence ID" value="ADU52160.1"/>
    <property type="molecule type" value="Genomic_DNA"/>
</dbReference>
<dbReference type="KEGG" id="tmr:Tmar_2079"/>
<dbReference type="Pfam" id="PF01261">
    <property type="entry name" value="AP_endonuc_2"/>
    <property type="match status" value="1"/>
</dbReference>
<feature type="binding site" evidence="7">
    <location>
        <position position="90"/>
    </location>
    <ligand>
        <name>Zn(2+)</name>
        <dbReference type="ChEBI" id="CHEBI:29105"/>
        <label>1</label>
    </ligand>
</feature>
<dbReference type="InterPro" id="IPR036237">
    <property type="entry name" value="Xyl_isomerase-like_sf"/>
</dbReference>
<evidence type="ECO:0000259" key="9">
    <source>
        <dbReference type="Pfam" id="PF01261"/>
    </source>
</evidence>
<feature type="binding site" evidence="7">
    <location>
        <position position="168"/>
    </location>
    <ligand>
        <name>Zn(2+)</name>
        <dbReference type="ChEBI" id="CHEBI:29105"/>
        <label>2</label>
    </ligand>
</feature>
<comment type="function">
    <text evidence="7">Endonuclease IV plays a role in DNA repair. It cleaves phosphodiester bonds at apurinic or apyrimidinic (AP) sites, generating a 3'-hydroxyl group and a 5'-terminal sugar phosphate.</text>
</comment>
<keyword evidence="4 7" id="KW-0378">Hydrolase</keyword>
<dbReference type="Proteomes" id="UP000008915">
    <property type="component" value="Chromosome"/>
</dbReference>
<accession>E6SJK5</accession>
<proteinExistence type="inferred from homology"/>
<dbReference type="PANTHER" id="PTHR21445">
    <property type="entry name" value="ENDONUCLEASE IV ENDODEOXYRIBONUCLEASE IV"/>
    <property type="match status" value="1"/>
</dbReference>
<evidence type="ECO:0000256" key="1">
    <source>
        <dbReference type="ARBA" id="ARBA00005340"/>
    </source>
</evidence>
<keyword evidence="5 7" id="KW-0862">Zinc</keyword>
<comment type="similarity">
    <text evidence="1 7">Belongs to the AP endonuclease 2 family.</text>
</comment>
<evidence type="ECO:0000256" key="2">
    <source>
        <dbReference type="ARBA" id="ARBA00022723"/>
    </source>
</evidence>
<dbReference type="GO" id="GO:0003906">
    <property type="term" value="F:DNA-(apurinic or apyrimidinic site) endonuclease activity"/>
    <property type="evidence" value="ECO:0007669"/>
    <property type="project" value="TreeGrafter"/>
</dbReference>
<feature type="binding site" evidence="7">
    <location>
        <position position="130"/>
    </location>
    <ligand>
        <name>Zn(2+)</name>
        <dbReference type="ChEBI" id="CHEBI:29105"/>
        <label>1</label>
    </ligand>
</feature>
<reference evidence="10 11" key="1">
    <citation type="journal article" date="2010" name="Stand. Genomic Sci.">
        <title>Complete genome sequence of Thermaerobacter marianensis type strain (7p75a).</title>
        <authorList>
            <person name="Han C."/>
            <person name="Gu W."/>
            <person name="Zhang X."/>
            <person name="Lapidus A."/>
            <person name="Nolan M."/>
            <person name="Copeland A."/>
            <person name="Lucas S."/>
            <person name="Del Rio T.G."/>
            <person name="Tice H."/>
            <person name="Cheng J.F."/>
            <person name="Tapia R."/>
            <person name="Goodwin L."/>
            <person name="Pitluck S."/>
            <person name="Pagani I."/>
            <person name="Ivanova N."/>
            <person name="Mavromatis K."/>
            <person name="Mikhailova N."/>
            <person name="Pati A."/>
            <person name="Chen A."/>
            <person name="Palaniappan K."/>
            <person name="Land M."/>
            <person name="Hauser L."/>
            <person name="Chang Y.J."/>
            <person name="Jeffries C.D."/>
            <person name="Schneider S."/>
            <person name="Rohde M."/>
            <person name="Goker M."/>
            <person name="Pukall R."/>
            <person name="Woyke T."/>
            <person name="Bristow J."/>
            <person name="Eisen J.A."/>
            <person name="Markowitz V."/>
            <person name="Hugenholtz P."/>
            <person name="Kyrpides N.C."/>
            <person name="Klenk H.P."/>
            <person name="Detter J.C."/>
        </authorList>
    </citation>
    <scope>NUCLEOTIDE SEQUENCE [LARGE SCALE GENOMIC DNA]</scope>
    <source>
        <strain evidence="11">ATCC 700841 / DSM 12885 / JCM 10246 / 7p75a</strain>
    </source>
</reference>
<dbReference type="HOGENOM" id="CLU_025885_0_1_9"/>
<feature type="binding site" evidence="7">
    <location>
        <position position="168"/>
    </location>
    <ligand>
        <name>Zn(2+)</name>
        <dbReference type="ChEBI" id="CHEBI:29105"/>
        <label>1</label>
    </ligand>
</feature>
<dbReference type="RefSeq" id="WP_013496460.1">
    <property type="nucleotide sequence ID" value="NC_014831.1"/>
</dbReference>
<dbReference type="PANTHER" id="PTHR21445:SF0">
    <property type="entry name" value="APURINIC-APYRIMIDINIC ENDONUCLEASE"/>
    <property type="match status" value="1"/>
</dbReference>
<keyword evidence="6 7" id="KW-0234">DNA repair</keyword>
<dbReference type="PROSITE" id="PS51432">
    <property type="entry name" value="AP_NUCLEASE_F2_4"/>
    <property type="match status" value="1"/>
</dbReference>
<evidence type="ECO:0000256" key="5">
    <source>
        <dbReference type="ARBA" id="ARBA00022833"/>
    </source>
</evidence>
<gene>
    <name evidence="7" type="primary">nfo</name>
    <name evidence="10" type="ordered locus">Tmar_2079</name>
</gene>
<dbReference type="Gene3D" id="3.20.20.150">
    <property type="entry name" value="Divalent-metal-dependent TIM barrel enzymes"/>
    <property type="match status" value="1"/>
</dbReference>
<comment type="cofactor">
    <cofactor evidence="7">
        <name>Zn(2+)</name>
        <dbReference type="ChEBI" id="CHEBI:29105"/>
    </cofactor>
    <text evidence="7">Binds 3 Zn(2+) ions.</text>
</comment>
<dbReference type="GO" id="GO:0008270">
    <property type="term" value="F:zinc ion binding"/>
    <property type="evidence" value="ECO:0007669"/>
    <property type="project" value="UniProtKB-UniRule"/>
</dbReference>
<organism evidence="10 11">
    <name type="scientific">Thermaerobacter marianensis (strain ATCC 700841 / DSM 12885 / JCM 10246 / 7p75a)</name>
    <dbReference type="NCBI Taxonomy" id="644966"/>
    <lineage>
        <taxon>Bacteria</taxon>
        <taxon>Bacillati</taxon>
        <taxon>Bacillota</taxon>
        <taxon>Clostridia</taxon>
        <taxon>Eubacteriales</taxon>
        <taxon>Clostridiales Family XVII. Incertae Sedis</taxon>
        <taxon>Thermaerobacter</taxon>
    </lineage>
</organism>
<keyword evidence="11" id="KW-1185">Reference proteome</keyword>
<dbReference type="FunFam" id="3.20.20.150:FF:000001">
    <property type="entry name" value="Probable endonuclease 4"/>
    <property type="match status" value="1"/>
</dbReference>
<feature type="binding site" evidence="7">
    <location>
        <position position="284"/>
    </location>
    <ligand>
        <name>Zn(2+)</name>
        <dbReference type="ChEBI" id="CHEBI:29105"/>
        <label>2</label>
    </ligand>
</feature>
<keyword evidence="7 10" id="KW-0255">Endonuclease</keyword>
<feature type="region of interest" description="Disordered" evidence="8">
    <location>
        <begin position="1"/>
        <end position="23"/>
    </location>
</feature>
<evidence type="ECO:0000256" key="7">
    <source>
        <dbReference type="HAMAP-Rule" id="MF_00152"/>
    </source>
</evidence>
<evidence type="ECO:0000313" key="11">
    <source>
        <dbReference type="Proteomes" id="UP000008915"/>
    </source>
</evidence>
<evidence type="ECO:0000256" key="4">
    <source>
        <dbReference type="ARBA" id="ARBA00022801"/>
    </source>
</evidence>
<evidence type="ECO:0000313" key="10">
    <source>
        <dbReference type="EMBL" id="ADU52160.1"/>
    </source>
</evidence>
<keyword evidence="7" id="KW-0540">Nuclease</keyword>
<sequence length="311" mass="34246">MDTHPAPSDPAGRTGDGAGDGRPPLVVGCHLSVAKGFPAAADMAARVEANALQFFPRNPRGGAQRQVDEAERDRWFRRREEVGLRYVIAHIPYTVNLASPKTEAYEFARRVLREDLERCRWVGADAAVTHPGSYVEGDPADGIRRIVAAIEPVLPLLEEPGAPWLLLETMSGQGSEVGGRLEELRAILEGLGWPARVGVCLDTCHLFAAGYDWRDPAAVERLVEDVDRAVGWERVQALHVNDSKFPCGARRDRHEKMGQGAIGRAGFANLLRHAKLRALPMLLETPIDGELDYATEIRWLRDLDRALAAET</sequence>
<dbReference type="AlphaFoldDB" id="E6SJK5"/>
<feature type="binding site" evidence="7">
    <location>
        <position position="252"/>
    </location>
    <ligand>
        <name>Zn(2+)</name>
        <dbReference type="ChEBI" id="CHEBI:29105"/>
        <label>3</label>
    </ligand>
</feature>
<dbReference type="STRING" id="644966.Tmar_2079"/>
<feature type="binding site" evidence="7">
    <location>
        <position position="239"/>
    </location>
    <ligand>
        <name>Zn(2+)</name>
        <dbReference type="ChEBI" id="CHEBI:29105"/>
        <label>2</label>
    </ligand>
</feature>
<feature type="binding site" evidence="7">
    <location>
        <position position="254"/>
    </location>
    <ligand>
        <name>Zn(2+)</name>
        <dbReference type="ChEBI" id="CHEBI:29105"/>
        <label>3</label>
    </ligand>
</feature>
<dbReference type="CDD" id="cd00019">
    <property type="entry name" value="AP2Ec"/>
    <property type="match status" value="1"/>
</dbReference>
<feature type="binding site" evidence="7">
    <location>
        <position position="202"/>
    </location>
    <ligand>
        <name>Zn(2+)</name>
        <dbReference type="ChEBI" id="CHEBI:29105"/>
        <label>2</label>
    </ligand>
</feature>
<dbReference type="NCBIfam" id="TIGR00587">
    <property type="entry name" value="nfo"/>
    <property type="match status" value="1"/>
</dbReference>